<accession>A0C5K1</accession>
<protein>
    <recommendedName>
        <fullName evidence="5">Transmembrane protein</fullName>
    </recommendedName>
</protein>
<proteinExistence type="predicted"/>
<keyword evidence="1" id="KW-1133">Transmembrane helix</keyword>
<dbReference type="OrthoDB" id="311526at2759"/>
<dbReference type="KEGG" id="ptm:GSPATT00035197001"/>
<feature type="transmembrane region" description="Helical" evidence="1">
    <location>
        <begin position="1274"/>
        <end position="1294"/>
    </location>
</feature>
<dbReference type="OMA" id="NIHKSAW"/>
<dbReference type="GeneID" id="5019252"/>
<keyword evidence="2" id="KW-0732">Signal</keyword>
<sequence length="1310" mass="152929">MIFFYFIFAFQGLSCIEKEQKNIHLYPTNGEYIEYPMSNLFEGENLLYHYNPIIPNVQIANAFTEITQIEGQEFISISSNQTHFATITNQNQIILYEWQNFIIQQYGQIVNIERKYKCYNIILLADIDILLDCYTDEHFHLLKLINTSFDIVYSFEAKQPQSTDIKGIYNEPTSFLIYAQYYKNLSILTLFSSQFNNLTSYQNQFIQLGIPQRSNPYIYLLFKKFILQFIFTQNYAFQEAQHYAINGLADTFQVYYNYQAFSQCDQLLIQSQSGYQQFIEGCQNQLIKYDYGYIDPKQQVIQQYFNNEILLIQQQNYLTLYQTGNFWKSIGFTEINSNSQIFFNPYNCYLFIFNKLITVYQLAIPYLSINLTEQQASKKNYNITIYSQPQKLTLKGHCRIFMSITILDQNDASIYVIYKQQFSQYKAITNEYSYQQGFTGYSGKLLQYVANLNDQYFGSFIQSTFQEFFKLEEQYYLAQFLILANYTAYQSSKKISYFIGVTNKSIQIFTQLNLKEFNYLMQFINITIQAQSLQVAYDIYGTLIIGLKDSDKIYIYQIPVSFNGSNFTSHYKFKQKFSEFLVTYNNLITLFYNGEIQIMSLNFTDLVIVNQNLIQQLFKLDDLHFNPIQIAVNVQSLSSCLFINNVNNVIIILIGQNNHLAPISIIDVKFNIKSINIVNQQLVLSYYCNKGNYLCFQVWSIQNFKSPFFVRNMMSLHYNNQVQILSDNLFFYVQFKNYTVFVYNPQYPEHMNLYQQLNLSSQLICTTEIEYSGQIGVSMFYENKFDILSAKVFIQFSVNQSLNFQRTYPSIIYNYSITSPLNQSAIQYTPNQSLTYFSNFTYFQPYASKNINLELKELNLIDRTFTIPMNIIIDRQVSICNLPNSQNNTSSDQYFSNHICNLTNFGYYNTLSYQNFTQVTAINNQFFVLQDHNQIKIINSKNEHLSDYDYSNLNFSGCLKSTSFNLTLSSICQNKTAQYWLRITFDSFGNVIAQNITLISMRFTNISKISNIGNLNFILGSQNEFNTYVYLFTSQNSSMNKLNKACSDFSVALYNSNLDRYYLCTIEFNVANCYQFSIVNNSIQTWKSYNLIVQSFCVQILILQIIDHQILVFITGREGVGQFNLINGNQDNMVQNFGIFIPSYGDLLPIPSAVFSNGFLLQQFQYEDTYIIGVYQINQFIYDSLNEPILMFGSLNSTSIEYALITNGEDDNATCLTFKDGQAISYPINTQTLKCHFKKHSNTVIMNISCMNAFSNGIYELTLNLPDLNIHKSAWIYSLIAIITAQLIAFYILVKYRMKNHSYVNTEIEI</sequence>
<feature type="signal peptide" evidence="2">
    <location>
        <begin position="1"/>
        <end position="15"/>
    </location>
</feature>
<evidence type="ECO:0000256" key="2">
    <source>
        <dbReference type="SAM" id="SignalP"/>
    </source>
</evidence>
<gene>
    <name evidence="3" type="ORF">GSPATT00035197001</name>
</gene>
<dbReference type="EMBL" id="CT868042">
    <property type="protein sequence ID" value="CAK66068.1"/>
    <property type="molecule type" value="Genomic_DNA"/>
</dbReference>
<keyword evidence="4" id="KW-1185">Reference proteome</keyword>
<evidence type="ECO:0000313" key="4">
    <source>
        <dbReference type="Proteomes" id="UP000000600"/>
    </source>
</evidence>
<evidence type="ECO:0008006" key="5">
    <source>
        <dbReference type="Google" id="ProtNLM"/>
    </source>
</evidence>
<feature type="chain" id="PRO_5012384091" description="Transmembrane protein" evidence="2">
    <location>
        <begin position="16"/>
        <end position="1310"/>
    </location>
</feature>
<keyword evidence="1" id="KW-0472">Membrane</keyword>
<keyword evidence="1" id="KW-0812">Transmembrane</keyword>
<dbReference type="InParanoid" id="A0C5K1"/>
<evidence type="ECO:0000313" key="3">
    <source>
        <dbReference type="EMBL" id="CAK66068.1"/>
    </source>
</evidence>
<organism evidence="3 4">
    <name type="scientific">Paramecium tetraurelia</name>
    <dbReference type="NCBI Taxonomy" id="5888"/>
    <lineage>
        <taxon>Eukaryota</taxon>
        <taxon>Sar</taxon>
        <taxon>Alveolata</taxon>
        <taxon>Ciliophora</taxon>
        <taxon>Intramacronucleata</taxon>
        <taxon>Oligohymenophorea</taxon>
        <taxon>Peniculida</taxon>
        <taxon>Parameciidae</taxon>
        <taxon>Paramecium</taxon>
    </lineage>
</organism>
<dbReference type="Proteomes" id="UP000000600">
    <property type="component" value="Unassembled WGS sequence"/>
</dbReference>
<dbReference type="RefSeq" id="XP_001433465.1">
    <property type="nucleotide sequence ID" value="XM_001433428.1"/>
</dbReference>
<name>A0C5K1_PARTE</name>
<evidence type="ECO:0000256" key="1">
    <source>
        <dbReference type="SAM" id="Phobius"/>
    </source>
</evidence>
<reference evidence="3 4" key="1">
    <citation type="journal article" date="2006" name="Nature">
        <title>Global trends of whole-genome duplications revealed by the ciliate Paramecium tetraurelia.</title>
        <authorList>
            <consortium name="Genoscope"/>
            <person name="Aury J.-M."/>
            <person name="Jaillon O."/>
            <person name="Duret L."/>
            <person name="Noel B."/>
            <person name="Jubin C."/>
            <person name="Porcel B.M."/>
            <person name="Segurens B."/>
            <person name="Daubin V."/>
            <person name="Anthouard V."/>
            <person name="Aiach N."/>
            <person name="Arnaiz O."/>
            <person name="Billaut A."/>
            <person name="Beisson J."/>
            <person name="Blanc I."/>
            <person name="Bouhouche K."/>
            <person name="Camara F."/>
            <person name="Duharcourt S."/>
            <person name="Guigo R."/>
            <person name="Gogendeau D."/>
            <person name="Katinka M."/>
            <person name="Keller A.-M."/>
            <person name="Kissmehl R."/>
            <person name="Klotz C."/>
            <person name="Koll F."/>
            <person name="Le Moue A."/>
            <person name="Lepere C."/>
            <person name="Malinsky S."/>
            <person name="Nowacki M."/>
            <person name="Nowak J.K."/>
            <person name="Plattner H."/>
            <person name="Poulain J."/>
            <person name="Ruiz F."/>
            <person name="Serrano V."/>
            <person name="Zagulski M."/>
            <person name="Dessen P."/>
            <person name="Betermier M."/>
            <person name="Weissenbach J."/>
            <person name="Scarpelli C."/>
            <person name="Schachter V."/>
            <person name="Sperling L."/>
            <person name="Meyer E."/>
            <person name="Cohen J."/>
            <person name="Wincker P."/>
        </authorList>
    </citation>
    <scope>NUCLEOTIDE SEQUENCE [LARGE SCALE GENOMIC DNA]</scope>
    <source>
        <strain evidence="3 4">Stock d4-2</strain>
    </source>
</reference>
<dbReference type="HOGENOM" id="CLU_006753_0_0_1"/>